<evidence type="ECO:0000313" key="2">
    <source>
        <dbReference type="Proteomes" id="UP001595851"/>
    </source>
</evidence>
<reference evidence="2" key="1">
    <citation type="journal article" date="2019" name="Int. J. Syst. Evol. Microbiol.">
        <title>The Global Catalogue of Microorganisms (GCM) 10K type strain sequencing project: providing services to taxonomists for standard genome sequencing and annotation.</title>
        <authorList>
            <consortium name="The Broad Institute Genomics Platform"/>
            <consortium name="The Broad Institute Genome Sequencing Center for Infectious Disease"/>
            <person name="Wu L."/>
            <person name="Ma J."/>
        </authorList>
    </citation>
    <scope>NUCLEOTIDE SEQUENCE [LARGE SCALE GENOMIC DNA]</scope>
    <source>
        <strain evidence="2">TBRC 1276</strain>
    </source>
</reference>
<comment type="caution">
    <text evidence="1">The sequence shown here is derived from an EMBL/GenBank/DDBJ whole genome shotgun (WGS) entry which is preliminary data.</text>
</comment>
<sequence length="840" mass="88230">MSCGDVGCCGRCAPGARQAAANPPGRSSLTVRVGTRATFLARMIGRLASSDHPELARLTTRAPGDPALALLDAWACVGDVLTFYQERIADEGYLATAKERRSLVELAALVGYRPRPGLAASAWLAYTLDPDPADPLVRVPAGARVQSVPDPGAKSQIFETAQELVARASWGALRPRLRRPTRLTLCGMNYLRVVHVEGVATGLAPNDRLLFHFTEGSPVLRVVESVEIDLDAQVTAAFLQPLPLNLAEDGTEAEFVRLEVLRVKAATFGAAAPLKPGTSDDWELDEDLYDSGEGQRTLLPLDADHPRILPESWIAVVSGDGSVEVNFVKDVRTLGLAHYGISGRVSALVLARAWFPEQSGDAARSLAELRGYTFYVQAEPLVLADTPITAPVEGRSIDLGTVIEDLPTGRTIVVSGMPQEAGPLTAPGGEVARVVGTRRVSSSGTVPDHTVLDLAAPLRGSYRRASVTVWGNVVRATNGETKLEPAAGSGDAGTPGQRFTLGQRPLTYLATPDADGEQAELTVRIGGIAWHEVQELAWAGPSERAYQVNVDAEGSATIEFGDGRRGSRLPTGAGNVAFTYRVGIGRAGNVRTGQLNQLQTKPLGVTAVTNPLRASGGTDRDADPALRERAPLPTLAMDRLVGLRDYADFTLARAGIGKAAATRLIAGGGELVHVTVAGVDDAPIEPDSDVLRSLVAACRRYGDPGVRVAAAPRALWNVVVEADVRIDADRAPDLVGPQARAALEAAFGFGARALGRGLYLAEVVAALQSVPGVAFADVVRLGATQGTTAADAAAVTGVAGRIPAKPARTRADGVHVDPADLVMITPGLDGFVVLHVEVVR</sequence>
<dbReference type="RefSeq" id="WP_379534979.1">
    <property type="nucleotide sequence ID" value="NZ_JBHSBI010000041.1"/>
</dbReference>
<organism evidence="1 2">
    <name type="scientific">Nonomuraea purpurea</name>
    <dbReference type="NCBI Taxonomy" id="1849276"/>
    <lineage>
        <taxon>Bacteria</taxon>
        <taxon>Bacillati</taxon>
        <taxon>Actinomycetota</taxon>
        <taxon>Actinomycetes</taxon>
        <taxon>Streptosporangiales</taxon>
        <taxon>Streptosporangiaceae</taxon>
        <taxon>Nonomuraea</taxon>
    </lineage>
</organism>
<protein>
    <submittedName>
        <fullName evidence="1">Baseplate assembly protein</fullName>
    </submittedName>
</protein>
<evidence type="ECO:0000313" key="1">
    <source>
        <dbReference type="EMBL" id="MFC4015159.1"/>
    </source>
</evidence>
<proteinExistence type="predicted"/>
<gene>
    <name evidence="1" type="ORF">ACFOY2_48645</name>
</gene>
<name>A0ABV8GQ83_9ACTN</name>
<dbReference type="NCBIfam" id="TIGR02243">
    <property type="entry name" value="putative baseplate assembly protein"/>
    <property type="match status" value="1"/>
</dbReference>
<dbReference type="InterPro" id="IPR011749">
    <property type="entry name" value="CHP02243"/>
</dbReference>
<dbReference type="EMBL" id="JBHSBI010000041">
    <property type="protein sequence ID" value="MFC4015159.1"/>
    <property type="molecule type" value="Genomic_DNA"/>
</dbReference>
<dbReference type="Proteomes" id="UP001595851">
    <property type="component" value="Unassembled WGS sequence"/>
</dbReference>
<keyword evidence="2" id="KW-1185">Reference proteome</keyword>
<accession>A0ABV8GQ83</accession>